<dbReference type="EC" id="3.2.-.-" evidence="2"/>
<dbReference type="Gene3D" id="3.40.50.880">
    <property type="match status" value="1"/>
</dbReference>
<dbReference type="InterPro" id="IPR029062">
    <property type="entry name" value="Class_I_gatase-like"/>
</dbReference>
<dbReference type="EMBL" id="UWJD01000002">
    <property type="protein sequence ID" value="VCT84976.1"/>
    <property type="molecule type" value="Genomic_DNA"/>
</dbReference>
<evidence type="ECO:0000259" key="1">
    <source>
        <dbReference type="Pfam" id="PF01965"/>
    </source>
</evidence>
<keyword evidence="2" id="KW-0378">Hydrolase</keyword>
<dbReference type="SUPFAM" id="SSF52317">
    <property type="entry name" value="Class I glutamine amidotransferase-like"/>
    <property type="match status" value="1"/>
</dbReference>
<dbReference type="InterPro" id="IPR002818">
    <property type="entry name" value="DJ-1/PfpI"/>
</dbReference>
<dbReference type="InterPro" id="IPR050325">
    <property type="entry name" value="Prot/Nucl_acid_deglycase"/>
</dbReference>
<dbReference type="Pfam" id="PF25753">
    <property type="entry name" value="SF0329"/>
    <property type="match status" value="1"/>
</dbReference>
<dbReference type="CDD" id="cd03135">
    <property type="entry name" value="GATase1_DJ-1"/>
    <property type="match status" value="1"/>
</dbReference>
<name>A0A653AT37_9CLOT</name>
<dbReference type="PANTHER" id="PTHR48094">
    <property type="entry name" value="PROTEIN/NUCLEIC ACID DEGLYCASE DJ-1-RELATED"/>
    <property type="match status" value="1"/>
</dbReference>
<accession>A0A653AT37</accession>
<dbReference type="Pfam" id="PF01965">
    <property type="entry name" value="DJ-1_PfpI"/>
    <property type="match status" value="1"/>
</dbReference>
<dbReference type="InterPro" id="IPR057955">
    <property type="entry name" value="SF0329-like"/>
</dbReference>
<reference evidence="2 3" key="1">
    <citation type="submission" date="2018-06" db="EMBL/GenBank/DDBJ databases">
        <authorList>
            <consortium name="IHU Genomes"/>
        </authorList>
    </citation>
    <scope>NUCLEOTIDE SEQUENCE [LARGE SCALE GENOMIC DNA]</scope>
    <source>
        <strain evidence="2 3">NEC25</strain>
    </source>
</reference>
<evidence type="ECO:0000313" key="3">
    <source>
        <dbReference type="Proteomes" id="UP000431451"/>
    </source>
</evidence>
<dbReference type="AlphaFoldDB" id="A0A653AT37"/>
<organism evidence="2 3">
    <name type="scientific">Clostridium neonatale</name>
    <dbReference type="NCBI Taxonomy" id="137838"/>
    <lineage>
        <taxon>Bacteria</taxon>
        <taxon>Bacillati</taxon>
        <taxon>Bacillota</taxon>
        <taxon>Clostridia</taxon>
        <taxon>Eubacteriales</taxon>
        <taxon>Clostridiaceae</taxon>
        <taxon>Clostridium</taxon>
    </lineage>
</organism>
<sequence>MGKILGSWSGMRKYLEQEMLAECLCGRVRYTCTSYVGMDGCHIFEIYIDDKLVKQFSWETVNTYFIKNGYKKNSNPVGIREYWDEFWFLMDTVPIEYRTEYTDNEFCEALENYRNQSIKDSITSKNPLERMFAMLDRRIGKRILINEYGGCKMKILLFLAKGFETMEFSVFVDVMGWARNDYNHDVSVVTCGFQKQVISTFNIPVIVDKTIDEINVDDYDALAIPGGFEEFGFYEEAYDERFLNLIREFDLRGKIIATICVAALPVGKSGVLKNRKATTYHLRDAYRQKQLKEFGVNVLNEPIVVDRNIITSYCPETASGVAFKFLEMLTSKGEMEIVKVAMGF</sequence>
<keyword evidence="2" id="KW-0326">Glycosidase</keyword>
<dbReference type="GO" id="GO:0016798">
    <property type="term" value="F:hydrolase activity, acting on glycosyl bonds"/>
    <property type="evidence" value="ECO:0007669"/>
    <property type="project" value="UniProtKB-KW"/>
</dbReference>
<feature type="domain" description="DJ-1/PfpI" evidence="1">
    <location>
        <begin position="153"/>
        <end position="327"/>
    </location>
</feature>
<dbReference type="PANTHER" id="PTHR48094:SF5">
    <property type="entry name" value="PROTEIN DJ-1 HOMOLOG"/>
    <property type="match status" value="1"/>
</dbReference>
<protein>
    <submittedName>
        <fullName evidence="2">General stress protein 18</fullName>
        <ecNumber evidence="2">3.2.-.-</ecNumber>
    </submittedName>
</protein>
<gene>
    <name evidence="2" type="primary">yfkM</name>
    <name evidence="2" type="ORF">CNEONATNEC25_02577</name>
</gene>
<dbReference type="Proteomes" id="UP000431451">
    <property type="component" value="Unassembled WGS sequence"/>
</dbReference>
<proteinExistence type="predicted"/>
<dbReference type="GO" id="GO:0005737">
    <property type="term" value="C:cytoplasm"/>
    <property type="evidence" value="ECO:0007669"/>
    <property type="project" value="TreeGrafter"/>
</dbReference>
<evidence type="ECO:0000313" key="2">
    <source>
        <dbReference type="EMBL" id="VCT84976.1"/>
    </source>
</evidence>